<feature type="region of interest" description="Disordered" evidence="1">
    <location>
        <begin position="131"/>
        <end position="155"/>
    </location>
</feature>
<keyword evidence="3" id="KW-1185">Reference proteome</keyword>
<dbReference type="Proteomes" id="UP001596087">
    <property type="component" value="Unassembled WGS sequence"/>
</dbReference>
<protein>
    <submittedName>
        <fullName evidence="2">Uncharacterized protein</fullName>
    </submittedName>
</protein>
<dbReference type="RefSeq" id="WP_378591080.1">
    <property type="nucleotide sequence ID" value="NZ_JBHSKD010000018.1"/>
</dbReference>
<evidence type="ECO:0000313" key="3">
    <source>
        <dbReference type="Proteomes" id="UP001596087"/>
    </source>
</evidence>
<comment type="caution">
    <text evidence="2">The sequence shown here is derived from an EMBL/GenBank/DDBJ whole genome shotgun (WGS) entry which is preliminary data.</text>
</comment>
<name>A0ABW0BKE0_9ACTN</name>
<gene>
    <name evidence="2" type="ORF">ACFPGP_13895</name>
</gene>
<organism evidence="2 3">
    <name type="scientific">Nocardioides taihuensis</name>
    <dbReference type="NCBI Taxonomy" id="1835606"/>
    <lineage>
        <taxon>Bacteria</taxon>
        <taxon>Bacillati</taxon>
        <taxon>Actinomycetota</taxon>
        <taxon>Actinomycetes</taxon>
        <taxon>Propionibacteriales</taxon>
        <taxon>Nocardioidaceae</taxon>
        <taxon>Nocardioides</taxon>
    </lineage>
</organism>
<accession>A0ABW0BKE0</accession>
<evidence type="ECO:0000313" key="2">
    <source>
        <dbReference type="EMBL" id="MFC5177769.1"/>
    </source>
</evidence>
<proteinExistence type="predicted"/>
<sequence length="155" mass="17389">MSLREAEVAMIVLVNEVTIVQVDERDSRWEENHPRYRVYLFGSADETTAGWTDTYDVTGADVLQVIDWAQRQAGDSLTYAVALVYDAVPEQISPGPGRGLVWLVGMDGNDQPTWPGEREVQQRMLARRREPVSVSLVDRMPPDVPDPYGGGTRTR</sequence>
<reference evidence="3" key="1">
    <citation type="journal article" date="2019" name="Int. J. Syst. Evol. Microbiol.">
        <title>The Global Catalogue of Microorganisms (GCM) 10K type strain sequencing project: providing services to taxonomists for standard genome sequencing and annotation.</title>
        <authorList>
            <consortium name="The Broad Institute Genomics Platform"/>
            <consortium name="The Broad Institute Genome Sequencing Center for Infectious Disease"/>
            <person name="Wu L."/>
            <person name="Ma J."/>
        </authorList>
    </citation>
    <scope>NUCLEOTIDE SEQUENCE [LARGE SCALE GENOMIC DNA]</scope>
    <source>
        <strain evidence="3">DFY41</strain>
    </source>
</reference>
<evidence type="ECO:0000256" key="1">
    <source>
        <dbReference type="SAM" id="MobiDB-lite"/>
    </source>
</evidence>
<dbReference type="EMBL" id="JBHSKD010000018">
    <property type="protein sequence ID" value="MFC5177769.1"/>
    <property type="molecule type" value="Genomic_DNA"/>
</dbReference>